<dbReference type="EMBL" id="JBHSQW010000010">
    <property type="protein sequence ID" value="MFC5993662.1"/>
    <property type="molecule type" value="Genomic_DNA"/>
</dbReference>
<dbReference type="InterPro" id="IPR046947">
    <property type="entry name" value="LytR-like"/>
</dbReference>
<accession>A0ABW1IZ36</accession>
<dbReference type="RefSeq" id="WP_379583484.1">
    <property type="nucleotide sequence ID" value="NZ_JBHSQW010000010.1"/>
</dbReference>
<dbReference type="InterPro" id="IPR007492">
    <property type="entry name" value="LytTR_DNA-bd_dom"/>
</dbReference>
<dbReference type="PANTHER" id="PTHR37299">
    <property type="entry name" value="TRANSCRIPTIONAL REGULATOR-RELATED"/>
    <property type="match status" value="1"/>
</dbReference>
<protein>
    <submittedName>
        <fullName evidence="2">LytTR family transcriptional regulator DNA-binding domain-containing protein</fullName>
    </submittedName>
</protein>
<comment type="caution">
    <text evidence="2">The sequence shown here is derived from an EMBL/GenBank/DDBJ whole genome shotgun (WGS) entry which is preliminary data.</text>
</comment>
<dbReference type="SMART" id="SM00850">
    <property type="entry name" value="LytTR"/>
    <property type="match status" value="1"/>
</dbReference>
<organism evidence="2 3">
    <name type="scientific">Pseudonocardia hispaniensis</name>
    <dbReference type="NCBI Taxonomy" id="904933"/>
    <lineage>
        <taxon>Bacteria</taxon>
        <taxon>Bacillati</taxon>
        <taxon>Actinomycetota</taxon>
        <taxon>Actinomycetes</taxon>
        <taxon>Pseudonocardiales</taxon>
        <taxon>Pseudonocardiaceae</taxon>
        <taxon>Pseudonocardia</taxon>
    </lineage>
</organism>
<dbReference type="PANTHER" id="PTHR37299:SF1">
    <property type="entry name" value="STAGE 0 SPORULATION PROTEIN A HOMOLOG"/>
    <property type="match status" value="1"/>
</dbReference>
<reference evidence="3" key="1">
    <citation type="journal article" date="2019" name="Int. J. Syst. Evol. Microbiol.">
        <title>The Global Catalogue of Microorganisms (GCM) 10K type strain sequencing project: providing services to taxonomists for standard genome sequencing and annotation.</title>
        <authorList>
            <consortium name="The Broad Institute Genomics Platform"/>
            <consortium name="The Broad Institute Genome Sequencing Center for Infectious Disease"/>
            <person name="Wu L."/>
            <person name="Ma J."/>
        </authorList>
    </citation>
    <scope>NUCLEOTIDE SEQUENCE [LARGE SCALE GENOMIC DNA]</scope>
    <source>
        <strain evidence="3">CCM 8391</strain>
    </source>
</reference>
<dbReference type="PROSITE" id="PS50930">
    <property type="entry name" value="HTH_LYTTR"/>
    <property type="match status" value="1"/>
</dbReference>
<sequence length="467" mass="50061">MATETTLSAGRITDRVRRTAAAWERFAAGDDEVDGIPPVILSSWQRSRDVYRVDPIHTCPPPAGGTGTGSLLHNSVVTQLGGLAASIAGRGEDALTAVTDGTGRILGSWGPREVLRRAADTHLAPLFTWSERATGTNGMGTALGWHGPVTVRGPEHWCATLHGLSCHGTTIDDPVSGDPIAVLTVSVHGPDLPSPLSCLLEREVMPLRRELVRRARRDGAQLVEELMAAQAAAAPGEPLIVTDSAGQVVLANASAHARNEQLPAHPALDPAKRWRSGTPVLRDAVREAIGRVHADPRWVGVADLDVLAGEAAMPQTFQLRPILSLNGLIGLLLVGSDHPDGEPIGRGSRQAVGTALERIIGIRDDRLIILAPAEIRYAEAGKHAVWLITDQGRVRAAGRGMEGVERALEPFGFLRVHRSYLVNVHRIREVERGFSKGTLTVSTQHHGREGIPVARRQAAELRRRLGI</sequence>
<proteinExistence type="predicted"/>
<evidence type="ECO:0000259" key="1">
    <source>
        <dbReference type="PROSITE" id="PS50930"/>
    </source>
</evidence>
<name>A0ABW1IZ36_9PSEU</name>
<keyword evidence="2" id="KW-0238">DNA-binding</keyword>
<gene>
    <name evidence="2" type="ORF">ACFQE5_05475</name>
</gene>
<evidence type="ECO:0000313" key="2">
    <source>
        <dbReference type="EMBL" id="MFC5993662.1"/>
    </source>
</evidence>
<feature type="domain" description="HTH LytTR-type" evidence="1">
    <location>
        <begin position="359"/>
        <end position="467"/>
    </location>
</feature>
<dbReference type="Gene3D" id="2.40.50.1020">
    <property type="entry name" value="LytTr DNA-binding domain"/>
    <property type="match status" value="1"/>
</dbReference>
<dbReference type="Pfam" id="PF04397">
    <property type="entry name" value="LytTR"/>
    <property type="match status" value="1"/>
</dbReference>
<keyword evidence="3" id="KW-1185">Reference proteome</keyword>
<dbReference type="GO" id="GO:0003677">
    <property type="term" value="F:DNA binding"/>
    <property type="evidence" value="ECO:0007669"/>
    <property type="project" value="UniProtKB-KW"/>
</dbReference>
<dbReference type="InterPro" id="IPR029016">
    <property type="entry name" value="GAF-like_dom_sf"/>
</dbReference>
<dbReference type="Gene3D" id="3.30.450.40">
    <property type="match status" value="1"/>
</dbReference>
<dbReference type="Proteomes" id="UP001596302">
    <property type="component" value="Unassembled WGS sequence"/>
</dbReference>
<evidence type="ECO:0000313" key="3">
    <source>
        <dbReference type="Proteomes" id="UP001596302"/>
    </source>
</evidence>